<comment type="caution">
    <text evidence="14">The sequence shown here is derived from an EMBL/GenBank/DDBJ whole genome shotgun (WGS) entry which is preliminary data.</text>
</comment>
<keyword evidence="9 12" id="KW-1133">Transmembrane helix</keyword>
<dbReference type="Gene3D" id="3.30.450.20">
    <property type="entry name" value="PAS domain"/>
    <property type="match status" value="1"/>
</dbReference>
<feature type="transmembrane region" description="Helical" evidence="12">
    <location>
        <begin position="12"/>
        <end position="34"/>
    </location>
</feature>
<comment type="subcellular location">
    <subcellularLocation>
        <location evidence="1">Cell membrane</location>
        <topology evidence="1">Multi-pass membrane protein</topology>
    </subcellularLocation>
</comment>
<keyword evidence="3" id="KW-0597">Phosphoprotein</keyword>
<dbReference type="PANTHER" id="PTHR34220">
    <property type="entry name" value="SENSOR HISTIDINE KINASE YPDA"/>
    <property type="match status" value="1"/>
</dbReference>
<keyword evidence="5 12" id="KW-0812">Transmembrane</keyword>
<evidence type="ECO:0000259" key="13">
    <source>
        <dbReference type="PROSITE" id="PS50885"/>
    </source>
</evidence>
<dbReference type="InterPro" id="IPR003594">
    <property type="entry name" value="HATPase_dom"/>
</dbReference>
<dbReference type="CDD" id="cd06225">
    <property type="entry name" value="HAMP"/>
    <property type="match status" value="1"/>
</dbReference>
<dbReference type="SUPFAM" id="SSF158472">
    <property type="entry name" value="HAMP domain-like"/>
    <property type="match status" value="1"/>
</dbReference>
<gene>
    <name evidence="14" type="ORF">QQS35_22535</name>
</gene>
<dbReference type="Pfam" id="PF02518">
    <property type="entry name" value="HATPase_c"/>
    <property type="match status" value="1"/>
</dbReference>
<protein>
    <submittedName>
        <fullName evidence="14">Sensor histidine kinase</fullName>
        <ecNumber evidence="14">2.7.13.3</ecNumber>
    </submittedName>
</protein>
<dbReference type="InterPro" id="IPR003660">
    <property type="entry name" value="HAMP_dom"/>
</dbReference>
<evidence type="ECO:0000256" key="6">
    <source>
        <dbReference type="ARBA" id="ARBA00022741"/>
    </source>
</evidence>
<dbReference type="SMART" id="SM00304">
    <property type="entry name" value="HAMP"/>
    <property type="match status" value="1"/>
</dbReference>
<dbReference type="SUPFAM" id="SSF55874">
    <property type="entry name" value="ATPase domain of HSP90 chaperone/DNA topoisomerase II/histidine kinase"/>
    <property type="match status" value="1"/>
</dbReference>
<evidence type="ECO:0000256" key="11">
    <source>
        <dbReference type="ARBA" id="ARBA00023136"/>
    </source>
</evidence>
<evidence type="ECO:0000256" key="4">
    <source>
        <dbReference type="ARBA" id="ARBA00022679"/>
    </source>
</evidence>
<evidence type="ECO:0000256" key="8">
    <source>
        <dbReference type="ARBA" id="ARBA00022840"/>
    </source>
</evidence>
<dbReference type="Gene3D" id="3.30.565.10">
    <property type="entry name" value="Histidine kinase-like ATPase, C-terminal domain"/>
    <property type="match status" value="1"/>
</dbReference>
<dbReference type="RefSeq" id="WP_285934517.1">
    <property type="nucleotide sequence ID" value="NZ_JASTZU010000063.1"/>
</dbReference>
<evidence type="ECO:0000256" key="2">
    <source>
        <dbReference type="ARBA" id="ARBA00022475"/>
    </source>
</evidence>
<name>A0ABT7LBH8_9BACI</name>
<dbReference type="Pfam" id="PF06580">
    <property type="entry name" value="His_kinase"/>
    <property type="match status" value="1"/>
</dbReference>
<evidence type="ECO:0000256" key="3">
    <source>
        <dbReference type="ARBA" id="ARBA00022553"/>
    </source>
</evidence>
<accession>A0ABT7LBH8</accession>
<evidence type="ECO:0000313" key="14">
    <source>
        <dbReference type="EMBL" id="MDL4843219.1"/>
    </source>
</evidence>
<reference evidence="14 15" key="1">
    <citation type="submission" date="2023-06" db="EMBL/GenBank/DDBJ databases">
        <title>Aquibacillus rhizosphaerae LR5S19.</title>
        <authorList>
            <person name="Sun J.-Q."/>
        </authorList>
    </citation>
    <scope>NUCLEOTIDE SEQUENCE [LARGE SCALE GENOMIC DNA]</scope>
    <source>
        <strain evidence="14 15">LR5S19</strain>
    </source>
</reference>
<evidence type="ECO:0000256" key="12">
    <source>
        <dbReference type="SAM" id="Phobius"/>
    </source>
</evidence>
<evidence type="ECO:0000313" key="15">
    <source>
        <dbReference type="Proteomes" id="UP001235343"/>
    </source>
</evidence>
<organism evidence="14 15">
    <name type="scientific">Aquibacillus rhizosphaerae</name>
    <dbReference type="NCBI Taxonomy" id="3051431"/>
    <lineage>
        <taxon>Bacteria</taxon>
        <taxon>Bacillati</taxon>
        <taxon>Bacillota</taxon>
        <taxon>Bacilli</taxon>
        <taxon>Bacillales</taxon>
        <taxon>Bacillaceae</taxon>
        <taxon>Aquibacillus</taxon>
    </lineage>
</organism>
<dbReference type="InterPro" id="IPR036890">
    <property type="entry name" value="HATPase_C_sf"/>
</dbReference>
<dbReference type="PANTHER" id="PTHR34220:SF11">
    <property type="entry name" value="SENSOR PROTEIN KINASE HPTS"/>
    <property type="match status" value="1"/>
</dbReference>
<dbReference type="GO" id="GO:0004673">
    <property type="term" value="F:protein histidine kinase activity"/>
    <property type="evidence" value="ECO:0007669"/>
    <property type="project" value="UniProtKB-EC"/>
</dbReference>
<dbReference type="Gene3D" id="6.10.340.10">
    <property type="match status" value="1"/>
</dbReference>
<evidence type="ECO:0000256" key="5">
    <source>
        <dbReference type="ARBA" id="ARBA00022692"/>
    </source>
</evidence>
<keyword evidence="7 14" id="KW-0418">Kinase</keyword>
<dbReference type="Proteomes" id="UP001235343">
    <property type="component" value="Unassembled WGS sequence"/>
</dbReference>
<dbReference type="InterPro" id="IPR010559">
    <property type="entry name" value="Sig_transdc_His_kin_internal"/>
</dbReference>
<dbReference type="Pfam" id="PF00672">
    <property type="entry name" value="HAMP"/>
    <property type="match status" value="1"/>
</dbReference>
<dbReference type="EC" id="2.7.13.3" evidence="14"/>
<dbReference type="InterPro" id="IPR050640">
    <property type="entry name" value="Bact_2-comp_sensor_kinase"/>
</dbReference>
<keyword evidence="6" id="KW-0547">Nucleotide-binding</keyword>
<sequence>MAKMLTFIKKNNLFVKMFLVMVISIVSVSVLITFSTIRMSSNLFMETFSITNTKVISQIKQRFEAFNYSVIVTWIDVQNNGTIKEGLTKEDGNSVEMNTSFYAIKQQMERIYYDNPNDANLILLGVNSHLFNMKYSNWPIAAETLVNHPMTIKTSENPNQILYQFDSSEVTLGVPMIVATKALTERSTGNIYGYLYVPIREQNFREFYEGYTSQGNNVLVMNSDGRIISSNQREMIGENAQNLLNYTNEISDENLEYKEINVFEKDYLMLSEYLPALDLYIVNLIDKDLVMDNLVDTREIVFISIGIVIIAVFVVFIISRRMTVSLSKLVNQISNMARYDFSKPVQVNGGYEARKIASSFNYMLNELHEYVNILMKTQRKQRKAELEALQHQINPHFLYNTLTSIKFLVKEGKKESAFDTMDALISLLQNALGNVDETITVEQEIVNMKNYVLINQTRYGDRIKVNYLISPDCVDYHLPKLIIQPFIENAFFHAFTNKKNGYIQLLIAQKDNNLICEVIDSGDGMAEKKSPYFKEKRQLFSGIGVRNVHERIQLLYGKEYGVEITSELGKGTKVKINLPLIKKN</sequence>
<feature type="domain" description="HAMP" evidence="13">
    <location>
        <begin position="320"/>
        <end position="372"/>
    </location>
</feature>
<feature type="transmembrane region" description="Helical" evidence="12">
    <location>
        <begin position="300"/>
        <end position="318"/>
    </location>
</feature>
<evidence type="ECO:0000256" key="7">
    <source>
        <dbReference type="ARBA" id="ARBA00022777"/>
    </source>
</evidence>
<keyword evidence="10" id="KW-0902">Two-component regulatory system</keyword>
<keyword evidence="11 12" id="KW-0472">Membrane</keyword>
<keyword evidence="4 14" id="KW-0808">Transferase</keyword>
<keyword evidence="8" id="KW-0067">ATP-binding</keyword>
<evidence type="ECO:0000256" key="10">
    <source>
        <dbReference type="ARBA" id="ARBA00023012"/>
    </source>
</evidence>
<dbReference type="EMBL" id="JASTZU010000063">
    <property type="protein sequence ID" value="MDL4843219.1"/>
    <property type="molecule type" value="Genomic_DNA"/>
</dbReference>
<proteinExistence type="predicted"/>
<keyword evidence="15" id="KW-1185">Reference proteome</keyword>
<keyword evidence="2" id="KW-1003">Cell membrane</keyword>
<evidence type="ECO:0000256" key="1">
    <source>
        <dbReference type="ARBA" id="ARBA00004651"/>
    </source>
</evidence>
<evidence type="ECO:0000256" key="9">
    <source>
        <dbReference type="ARBA" id="ARBA00022989"/>
    </source>
</evidence>
<dbReference type="PROSITE" id="PS50885">
    <property type="entry name" value="HAMP"/>
    <property type="match status" value="1"/>
</dbReference>